<keyword evidence="3" id="KW-1185">Reference proteome</keyword>
<evidence type="ECO:0000256" key="1">
    <source>
        <dbReference type="SAM" id="Phobius"/>
    </source>
</evidence>
<evidence type="ECO:0000313" key="3">
    <source>
        <dbReference type="Proteomes" id="UP001303473"/>
    </source>
</evidence>
<sequence>MEHLQLVHFLYHYPFTTFSVTASYDQKVVFFCTLGGQQTEAAGTYRSVYWRTAYERQEDTRFPCFPPFCTISFLAAFQVLTLVVITCSRRSRQARPSWLWITPSFSTTTLCFSGREAFENCLVLLGGLSSVLIPLKCVFYLRFFIYYFQLSVVQEDSRQESDKRWCVPDTKSSRGLSLCSDTIALSCTCSMINLSNQLNTTCCMPPNHLASLLCLT</sequence>
<keyword evidence="1" id="KW-0812">Transmembrane</keyword>
<keyword evidence="1" id="KW-1133">Transmembrane helix</keyword>
<dbReference type="AlphaFoldDB" id="A0AAN6MYV9"/>
<feature type="transmembrane region" description="Helical" evidence="1">
    <location>
        <begin position="65"/>
        <end position="85"/>
    </location>
</feature>
<dbReference type="Proteomes" id="UP001303473">
    <property type="component" value="Unassembled WGS sequence"/>
</dbReference>
<comment type="caution">
    <text evidence="2">The sequence shown here is derived from an EMBL/GenBank/DDBJ whole genome shotgun (WGS) entry which is preliminary data.</text>
</comment>
<protein>
    <submittedName>
        <fullName evidence="2">Uncharacterized protein</fullName>
    </submittedName>
</protein>
<feature type="transmembrane region" description="Helical" evidence="1">
    <location>
        <begin position="124"/>
        <end position="148"/>
    </location>
</feature>
<keyword evidence="1" id="KW-0472">Membrane</keyword>
<reference evidence="3" key="1">
    <citation type="journal article" date="2023" name="Mol. Phylogenet. Evol.">
        <title>Genome-scale phylogeny and comparative genomics of the fungal order Sordariales.</title>
        <authorList>
            <person name="Hensen N."/>
            <person name="Bonometti L."/>
            <person name="Westerberg I."/>
            <person name="Brannstrom I.O."/>
            <person name="Guillou S."/>
            <person name="Cros-Aarteil S."/>
            <person name="Calhoun S."/>
            <person name="Haridas S."/>
            <person name="Kuo A."/>
            <person name="Mondo S."/>
            <person name="Pangilinan J."/>
            <person name="Riley R."/>
            <person name="LaButti K."/>
            <person name="Andreopoulos B."/>
            <person name="Lipzen A."/>
            <person name="Chen C."/>
            <person name="Yan M."/>
            <person name="Daum C."/>
            <person name="Ng V."/>
            <person name="Clum A."/>
            <person name="Steindorff A."/>
            <person name="Ohm R.A."/>
            <person name="Martin F."/>
            <person name="Silar P."/>
            <person name="Natvig D.O."/>
            <person name="Lalanne C."/>
            <person name="Gautier V."/>
            <person name="Ament-Velasquez S.L."/>
            <person name="Kruys A."/>
            <person name="Hutchinson M.I."/>
            <person name="Powell A.J."/>
            <person name="Barry K."/>
            <person name="Miller A.N."/>
            <person name="Grigoriev I.V."/>
            <person name="Debuchy R."/>
            <person name="Gladieux P."/>
            <person name="Hiltunen Thoren M."/>
            <person name="Johannesson H."/>
        </authorList>
    </citation>
    <scope>NUCLEOTIDE SEQUENCE [LARGE SCALE GENOMIC DNA]</scope>
    <source>
        <strain evidence="3">CBS 340.73</strain>
    </source>
</reference>
<proteinExistence type="predicted"/>
<evidence type="ECO:0000313" key="2">
    <source>
        <dbReference type="EMBL" id="KAK3936067.1"/>
    </source>
</evidence>
<accession>A0AAN6MYV9</accession>
<gene>
    <name evidence="2" type="ORF">QBC46DRAFT_37480</name>
</gene>
<organism evidence="2 3">
    <name type="scientific">Diplogelasinospora grovesii</name>
    <dbReference type="NCBI Taxonomy" id="303347"/>
    <lineage>
        <taxon>Eukaryota</taxon>
        <taxon>Fungi</taxon>
        <taxon>Dikarya</taxon>
        <taxon>Ascomycota</taxon>
        <taxon>Pezizomycotina</taxon>
        <taxon>Sordariomycetes</taxon>
        <taxon>Sordariomycetidae</taxon>
        <taxon>Sordariales</taxon>
        <taxon>Diplogelasinosporaceae</taxon>
        <taxon>Diplogelasinospora</taxon>
    </lineage>
</organism>
<dbReference type="EMBL" id="MU853895">
    <property type="protein sequence ID" value="KAK3936067.1"/>
    <property type="molecule type" value="Genomic_DNA"/>
</dbReference>
<name>A0AAN6MYV9_9PEZI</name>